<evidence type="ECO:0000313" key="8">
    <source>
        <dbReference type="EMBL" id="KAF2226292.1"/>
    </source>
</evidence>
<dbReference type="OrthoDB" id="5595109at2759"/>
<evidence type="ECO:0000256" key="6">
    <source>
        <dbReference type="ARBA" id="ARBA00048612"/>
    </source>
</evidence>
<dbReference type="Pfam" id="PF02636">
    <property type="entry name" value="Methyltransf_28"/>
    <property type="match status" value="1"/>
</dbReference>
<proteinExistence type="inferred from homology"/>
<dbReference type="Gene3D" id="3.40.50.12710">
    <property type="match status" value="1"/>
</dbReference>
<dbReference type="AlphaFoldDB" id="A0A6A6GKK9"/>
<keyword evidence="9" id="KW-1185">Reference proteome</keyword>
<gene>
    <name evidence="8" type="ORF">BDZ85DRAFT_48419</name>
</gene>
<comment type="subcellular location">
    <subcellularLocation>
        <location evidence="1 7">Mitochondrion</location>
    </subcellularLocation>
</comment>
<keyword evidence="4 7" id="KW-0808">Transferase</keyword>
<dbReference type="Proteomes" id="UP000799538">
    <property type="component" value="Unassembled WGS sequence"/>
</dbReference>
<dbReference type="EMBL" id="ML992502">
    <property type="protein sequence ID" value="KAF2226292.1"/>
    <property type="molecule type" value="Genomic_DNA"/>
</dbReference>
<dbReference type="InterPro" id="IPR029063">
    <property type="entry name" value="SAM-dependent_MTases_sf"/>
</dbReference>
<dbReference type="PANTHER" id="PTHR12049">
    <property type="entry name" value="PROTEIN ARGININE METHYLTRANSFERASE NDUFAF7, MITOCHONDRIAL"/>
    <property type="match status" value="1"/>
</dbReference>
<dbReference type="InterPro" id="IPR038375">
    <property type="entry name" value="NDUFAF7_sf"/>
</dbReference>
<accession>A0A6A6GKK9</accession>
<dbReference type="EC" id="2.1.1.320" evidence="7"/>
<evidence type="ECO:0000256" key="2">
    <source>
        <dbReference type="ARBA" id="ARBA00005891"/>
    </source>
</evidence>
<comment type="similarity">
    <text evidence="2 7">Belongs to the NDUFAF7 family.</text>
</comment>
<keyword evidence="3 7" id="KW-0489">Methyltransferase</keyword>
<evidence type="ECO:0000313" key="9">
    <source>
        <dbReference type="Proteomes" id="UP000799538"/>
    </source>
</evidence>
<dbReference type="PANTHER" id="PTHR12049:SF7">
    <property type="entry name" value="PROTEIN ARGININE METHYLTRANSFERASE NDUFAF7, MITOCHONDRIAL"/>
    <property type="match status" value="1"/>
</dbReference>
<sequence length="558" mass="61289">MRSRLTRLGRLCDTSLSRFGKHSTSCSGARWNSSSTRQWSTPLAKTLSEVITTTGPIPVASYMRQCLTSDLGGYYTSKTPDRDQFGRKGDFVTSPEISQIFGELVGLWIVAEWIAQGRKDHGVYLMEVGPGRGTLMDDVMRVNVFVVVTGVPLKCMQTIRNFKDLVSALDGVYLVEASSSLREAQHKLLCGDNALTKTETGHESRSKYASDLQVKWCEDVRLLPQESDKTPFIVAHEFFDALPIHVFQSIAPNPVGSIQTPTGPIEARNIPRAAQHQWRELLVSPTSPYATHASLGTPKSLQAEPVPEFELTLAKAATPHSLYLPEQSERYRRLKSTSNAIIEVSPESQTYAADFAVRIGGGKVPTPNPNQHAQSHAKRVSQPRQAEMIEKAEPFGAALIIDYGPADTIPSNSLRGIKAHKRVSPFTEPGRVDLSADVDFLALAESALEASPGVEVHGPLDQARFLTAMGIEERATQLVKRAVDQERGAVQSARSQDRTRTDLTEIVKRIESGWKRLVDRGPHGMGKLYQVMAIVPYKSRAGGQPIRRPVGFGGDISI</sequence>
<dbReference type="GO" id="GO:0032981">
    <property type="term" value="P:mitochondrial respiratory chain complex I assembly"/>
    <property type="evidence" value="ECO:0007669"/>
    <property type="project" value="TreeGrafter"/>
</dbReference>
<reference evidence="9" key="1">
    <citation type="journal article" date="2020" name="Stud. Mycol.">
        <title>101 Dothideomycetes genomes: A test case for predicting lifestyles and emergence of pathogens.</title>
        <authorList>
            <person name="Haridas S."/>
            <person name="Albert R."/>
            <person name="Binder M."/>
            <person name="Bloem J."/>
            <person name="LaButti K."/>
            <person name="Salamov A."/>
            <person name="Andreopoulos B."/>
            <person name="Baker S."/>
            <person name="Barry K."/>
            <person name="Bills G."/>
            <person name="Bluhm B."/>
            <person name="Cannon C."/>
            <person name="Castanera R."/>
            <person name="Culley D."/>
            <person name="Daum C."/>
            <person name="Ezra D."/>
            <person name="Gonzalez J."/>
            <person name="Henrissat B."/>
            <person name="Kuo A."/>
            <person name="Liang C."/>
            <person name="Lipzen A."/>
            <person name="Lutzoni F."/>
            <person name="Magnuson J."/>
            <person name="Mondo S."/>
            <person name="Nolan M."/>
            <person name="Ohm R."/>
            <person name="Pangilinan J."/>
            <person name="Park H.-J."/>
            <person name="Ramirez L."/>
            <person name="Alfaro M."/>
            <person name="Sun H."/>
            <person name="Tritt A."/>
            <person name="Yoshinaga Y."/>
            <person name="Zwiers L.-H."/>
            <person name="Turgeon B."/>
            <person name="Goodwin S."/>
            <person name="Spatafora J."/>
            <person name="Crous P."/>
            <person name="Grigoriev I."/>
        </authorList>
    </citation>
    <scope>NUCLEOTIDE SEQUENCE [LARGE SCALE GENOMIC DNA]</scope>
    <source>
        <strain evidence="9">CECT 20119</strain>
    </source>
</reference>
<evidence type="ECO:0000256" key="1">
    <source>
        <dbReference type="ARBA" id="ARBA00004173"/>
    </source>
</evidence>
<evidence type="ECO:0000256" key="7">
    <source>
        <dbReference type="RuleBase" id="RU364114"/>
    </source>
</evidence>
<dbReference type="GO" id="GO:0032259">
    <property type="term" value="P:methylation"/>
    <property type="evidence" value="ECO:0007669"/>
    <property type="project" value="UniProtKB-KW"/>
</dbReference>
<dbReference type="GO" id="GO:0035243">
    <property type="term" value="F:protein-arginine omega-N symmetric methyltransferase activity"/>
    <property type="evidence" value="ECO:0007669"/>
    <property type="project" value="UniProtKB-EC"/>
</dbReference>
<name>A0A6A6GKK9_9PEZI</name>
<evidence type="ECO:0000256" key="3">
    <source>
        <dbReference type="ARBA" id="ARBA00022603"/>
    </source>
</evidence>
<comment type="function">
    <text evidence="7">Arginine methyltransferase involved in the assembly or stability of mitochondrial NADH:ubiquinone oxidoreductase complex (complex I).</text>
</comment>
<dbReference type="InterPro" id="IPR003788">
    <property type="entry name" value="NDUFAF7"/>
</dbReference>
<protein>
    <recommendedName>
        <fullName evidence="7">Protein arginine methyltransferase NDUFAF7</fullName>
        <ecNumber evidence="7">2.1.1.320</ecNumber>
    </recommendedName>
</protein>
<comment type="catalytic activity">
    <reaction evidence="6 7">
        <text>L-arginyl-[protein] + 2 S-adenosyl-L-methionine = N(omega),N(omega)'-dimethyl-L-arginyl-[protein] + 2 S-adenosyl-L-homocysteine + 2 H(+)</text>
        <dbReference type="Rhea" id="RHEA:48108"/>
        <dbReference type="Rhea" id="RHEA-COMP:10532"/>
        <dbReference type="Rhea" id="RHEA-COMP:11992"/>
        <dbReference type="ChEBI" id="CHEBI:15378"/>
        <dbReference type="ChEBI" id="CHEBI:29965"/>
        <dbReference type="ChEBI" id="CHEBI:57856"/>
        <dbReference type="ChEBI" id="CHEBI:59789"/>
        <dbReference type="ChEBI" id="CHEBI:88221"/>
        <dbReference type="EC" id="2.1.1.320"/>
    </reaction>
</comment>
<evidence type="ECO:0000256" key="5">
    <source>
        <dbReference type="ARBA" id="ARBA00023128"/>
    </source>
</evidence>
<keyword evidence="5 7" id="KW-0496">Mitochondrion</keyword>
<organism evidence="8 9">
    <name type="scientific">Elsinoe ampelina</name>
    <dbReference type="NCBI Taxonomy" id="302913"/>
    <lineage>
        <taxon>Eukaryota</taxon>
        <taxon>Fungi</taxon>
        <taxon>Dikarya</taxon>
        <taxon>Ascomycota</taxon>
        <taxon>Pezizomycotina</taxon>
        <taxon>Dothideomycetes</taxon>
        <taxon>Dothideomycetidae</taxon>
        <taxon>Myriangiales</taxon>
        <taxon>Elsinoaceae</taxon>
        <taxon>Elsinoe</taxon>
    </lineage>
</organism>
<evidence type="ECO:0000256" key="4">
    <source>
        <dbReference type="ARBA" id="ARBA00022679"/>
    </source>
</evidence>
<dbReference type="SUPFAM" id="SSF53335">
    <property type="entry name" value="S-adenosyl-L-methionine-dependent methyltransferases"/>
    <property type="match status" value="1"/>
</dbReference>
<dbReference type="GO" id="GO:0005739">
    <property type="term" value="C:mitochondrion"/>
    <property type="evidence" value="ECO:0007669"/>
    <property type="project" value="UniProtKB-SubCell"/>
</dbReference>